<protein>
    <submittedName>
        <fullName evidence="1">Uncharacterized protein</fullName>
    </submittedName>
</protein>
<feature type="non-terminal residue" evidence="1">
    <location>
        <position position="41"/>
    </location>
</feature>
<evidence type="ECO:0000313" key="1">
    <source>
        <dbReference type="EMBL" id="GAI95762.1"/>
    </source>
</evidence>
<dbReference type="EMBL" id="BARW01015524">
    <property type="protein sequence ID" value="GAI95762.1"/>
    <property type="molecule type" value="Genomic_DNA"/>
</dbReference>
<dbReference type="AlphaFoldDB" id="X1SRP4"/>
<name>X1SRP4_9ZZZZ</name>
<organism evidence="1">
    <name type="scientific">marine sediment metagenome</name>
    <dbReference type="NCBI Taxonomy" id="412755"/>
    <lineage>
        <taxon>unclassified sequences</taxon>
        <taxon>metagenomes</taxon>
        <taxon>ecological metagenomes</taxon>
    </lineage>
</organism>
<reference evidence="1" key="1">
    <citation type="journal article" date="2014" name="Front. Microbiol.">
        <title>High frequency of phylogenetically diverse reductive dehalogenase-homologous genes in deep subseafloor sedimentary metagenomes.</title>
        <authorList>
            <person name="Kawai M."/>
            <person name="Futagami T."/>
            <person name="Toyoda A."/>
            <person name="Takaki Y."/>
            <person name="Nishi S."/>
            <person name="Hori S."/>
            <person name="Arai W."/>
            <person name="Tsubouchi T."/>
            <person name="Morono Y."/>
            <person name="Uchiyama I."/>
            <person name="Ito T."/>
            <person name="Fujiyama A."/>
            <person name="Inagaki F."/>
            <person name="Takami H."/>
        </authorList>
    </citation>
    <scope>NUCLEOTIDE SEQUENCE</scope>
    <source>
        <strain evidence="1">Expedition CK06-06</strain>
    </source>
</reference>
<comment type="caution">
    <text evidence="1">The sequence shown here is derived from an EMBL/GenBank/DDBJ whole genome shotgun (WGS) entry which is preliminary data.</text>
</comment>
<gene>
    <name evidence="1" type="ORF">S12H4_27223</name>
</gene>
<accession>X1SRP4</accession>
<proteinExistence type="predicted"/>
<sequence length="41" mass="4171">MPTAFSTTATGDYVGMLSAATIWTVNATDVNAACDGFTAII</sequence>